<evidence type="ECO:0000256" key="7">
    <source>
        <dbReference type="ARBA" id="ARBA00023136"/>
    </source>
</evidence>
<dbReference type="STRING" id="94869.SAMN04488529_102251"/>
<dbReference type="EMBL" id="FNJM01000002">
    <property type="protein sequence ID" value="SDP13505.1"/>
    <property type="molecule type" value="Genomic_DNA"/>
</dbReference>
<evidence type="ECO:0000256" key="8">
    <source>
        <dbReference type="SAM" id="Phobius"/>
    </source>
</evidence>
<reference evidence="9 10" key="1">
    <citation type="submission" date="2016-10" db="EMBL/GenBank/DDBJ databases">
        <authorList>
            <person name="de Groot N.N."/>
        </authorList>
    </citation>
    <scope>NUCLEOTIDE SEQUENCE [LARGE SCALE GENOMIC DNA]</scope>
    <source>
        <strain evidence="9 10">DSM 12272</strain>
    </source>
</reference>
<dbReference type="Pfam" id="PF01032">
    <property type="entry name" value="FecCD"/>
    <property type="match status" value="1"/>
</dbReference>
<dbReference type="Gene3D" id="1.10.3470.10">
    <property type="entry name" value="ABC transporter involved in vitamin B12 uptake, BtuC"/>
    <property type="match status" value="1"/>
</dbReference>
<evidence type="ECO:0000313" key="10">
    <source>
        <dbReference type="Proteomes" id="UP000198597"/>
    </source>
</evidence>
<comment type="subcellular location">
    <subcellularLocation>
        <location evidence="1">Cell membrane</location>
        <topology evidence="1">Multi-pass membrane protein</topology>
    </subcellularLocation>
</comment>
<dbReference type="RefSeq" id="WP_089967029.1">
    <property type="nucleotide sequence ID" value="NZ_FNJM01000002.1"/>
</dbReference>
<organism evidence="9 10">
    <name type="scientific">Clostridium gasigenes</name>
    <dbReference type="NCBI Taxonomy" id="94869"/>
    <lineage>
        <taxon>Bacteria</taxon>
        <taxon>Bacillati</taxon>
        <taxon>Bacillota</taxon>
        <taxon>Clostridia</taxon>
        <taxon>Eubacteriales</taxon>
        <taxon>Clostridiaceae</taxon>
        <taxon>Clostridium</taxon>
    </lineage>
</organism>
<proteinExistence type="inferred from homology"/>
<evidence type="ECO:0000256" key="1">
    <source>
        <dbReference type="ARBA" id="ARBA00004651"/>
    </source>
</evidence>
<feature type="transmembrane region" description="Helical" evidence="8">
    <location>
        <begin position="79"/>
        <end position="99"/>
    </location>
</feature>
<feature type="transmembrane region" description="Helical" evidence="8">
    <location>
        <begin position="17"/>
        <end position="43"/>
    </location>
</feature>
<dbReference type="InterPro" id="IPR000522">
    <property type="entry name" value="ABC_transptr_permease_BtuC"/>
</dbReference>
<dbReference type="AlphaFoldDB" id="A0A1H0Q8Z5"/>
<keyword evidence="5 8" id="KW-0812">Transmembrane</keyword>
<dbReference type="InterPro" id="IPR037294">
    <property type="entry name" value="ABC_BtuC-like"/>
</dbReference>
<feature type="transmembrane region" description="Helical" evidence="8">
    <location>
        <begin position="303"/>
        <end position="325"/>
    </location>
</feature>
<dbReference type="CDD" id="cd06550">
    <property type="entry name" value="TM_ABC_iron-siderophores_like"/>
    <property type="match status" value="1"/>
</dbReference>
<protein>
    <submittedName>
        <fullName evidence="9">Iron complex transport system permease protein</fullName>
    </submittedName>
</protein>
<dbReference type="OrthoDB" id="9792889at2"/>
<keyword evidence="10" id="KW-1185">Reference proteome</keyword>
<dbReference type="GO" id="GO:0005886">
    <property type="term" value="C:plasma membrane"/>
    <property type="evidence" value="ECO:0007669"/>
    <property type="project" value="UniProtKB-SubCell"/>
</dbReference>
<keyword evidence="6 8" id="KW-1133">Transmembrane helix</keyword>
<sequence length="360" mass="37508">MQGTLKDKRSLSKKKGFLFWVIALTIILAGTIVAAIAIGSTYIEPGEVYKVLLSKLTNGAVYSDVGSIMTQNIIWEIRFPRVLLGAICGAGLALCGVLMQCVTKNPIAEPYILGISSGASCGAVAVIVLGGMSSVGINSVGAGAFGGSLISGILVFAIGTQMGRTTSTTRLVLSGMAISTIFSALTNLLIYSADNSNQAKTALFWTVGSLGGAKWDVLLFPFIMLVVVMIIALIMSKSLDILLLGDDSAIILGINTKLIKSIILILATLLTASLVAITGAIGFIGLVVPHISRTIVGSDHKKLIALSSLIGAIFLIGCDIIARGLFPPIEIPIGIITALVGGPFFLYLISKKNYSFGGKE</sequence>
<feature type="transmembrane region" description="Helical" evidence="8">
    <location>
        <begin position="137"/>
        <end position="159"/>
    </location>
</feature>
<dbReference type="Proteomes" id="UP000198597">
    <property type="component" value="Unassembled WGS sequence"/>
</dbReference>
<dbReference type="SUPFAM" id="SSF81345">
    <property type="entry name" value="ABC transporter involved in vitamin B12 uptake, BtuC"/>
    <property type="match status" value="1"/>
</dbReference>
<comment type="similarity">
    <text evidence="2">Belongs to the binding-protein-dependent transport system permease family. FecCD subfamily.</text>
</comment>
<dbReference type="PANTHER" id="PTHR30472:SF18">
    <property type="entry name" value="IRON(III) DICITRATE ABC TRANSPORTER,PERMEASE PROTEIN"/>
    <property type="match status" value="1"/>
</dbReference>
<feature type="transmembrane region" description="Helical" evidence="8">
    <location>
        <begin position="331"/>
        <end position="349"/>
    </location>
</feature>
<evidence type="ECO:0000256" key="2">
    <source>
        <dbReference type="ARBA" id="ARBA00007935"/>
    </source>
</evidence>
<dbReference type="GO" id="GO:0022857">
    <property type="term" value="F:transmembrane transporter activity"/>
    <property type="evidence" value="ECO:0007669"/>
    <property type="project" value="InterPro"/>
</dbReference>
<accession>A0A1H0Q8Z5</accession>
<keyword evidence="3" id="KW-0813">Transport</keyword>
<keyword evidence="4" id="KW-1003">Cell membrane</keyword>
<evidence type="ECO:0000256" key="4">
    <source>
        <dbReference type="ARBA" id="ARBA00022475"/>
    </source>
</evidence>
<evidence type="ECO:0000256" key="3">
    <source>
        <dbReference type="ARBA" id="ARBA00022448"/>
    </source>
</evidence>
<dbReference type="PANTHER" id="PTHR30472">
    <property type="entry name" value="FERRIC ENTEROBACTIN TRANSPORT SYSTEM PERMEASE PROTEIN"/>
    <property type="match status" value="1"/>
</dbReference>
<keyword evidence="7 8" id="KW-0472">Membrane</keyword>
<gene>
    <name evidence="9" type="ORF">SAMN04488529_102251</name>
</gene>
<feature type="transmembrane region" description="Helical" evidence="8">
    <location>
        <begin position="265"/>
        <end position="291"/>
    </location>
</feature>
<dbReference type="GO" id="GO:0033214">
    <property type="term" value="P:siderophore-iron import into cell"/>
    <property type="evidence" value="ECO:0007669"/>
    <property type="project" value="TreeGrafter"/>
</dbReference>
<dbReference type="FunFam" id="1.10.3470.10:FF:000001">
    <property type="entry name" value="Vitamin B12 ABC transporter permease BtuC"/>
    <property type="match status" value="1"/>
</dbReference>
<feature type="transmembrane region" description="Helical" evidence="8">
    <location>
        <begin position="171"/>
        <end position="193"/>
    </location>
</feature>
<feature type="transmembrane region" description="Helical" evidence="8">
    <location>
        <begin position="213"/>
        <end position="234"/>
    </location>
</feature>
<feature type="transmembrane region" description="Helical" evidence="8">
    <location>
        <begin position="111"/>
        <end position="131"/>
    </location>
</feature>
<evidence type="ECO:0000313" key="9">
    <source>
        <dbReference type="EMBL" id="SDP13505.1"/>
    </source>
</evidence>
<evidence type="ECO:0000256" key="5">
    <source>
        <dbReference type="ARBA" id="ARBA00022692"/>
    </source>
</evidence>
<evidence type="ECO:0000256" key="6">
    <source>
        <dbReference type="ARBA" id="ARBA00022989"/>
    </source>
</evidence>
<name>A0A1H0Q8Z5_9CLOT</name>